<keyword evidence="5 14" id="KW-0812">Transmembrane</keyword>
<evidence type="ECO:0000256" key="17">
    <source>
        <dbReference type="SAM" id="Phobius"/>
    </source>
</evidence>
<keyword evidence="8 14" id="KW-0249">Electron transport</keyword>
<comment type="catalytic activity">
    <reaction evidence="13 15">
        <text>4 Fe(II)-[cytochrome c] + O2 + 8 H(+)(in) = 4 Fe(III)-[cytochrome c] + 2 H2O + 4 H(+)(out)</text>
        <dbReference type="Rhea" id="RHEA:11436"/>
        <dbReference type="Rhea" id="RHEA-COMP:10350"/>
        <dbReference type="Rhea" id="RHEA-COMP:14399"/>
        <dbReference type="ChEBI" id="CHEBI:15377"/>
        <dbReference type="ChEBI" id="CHEBI:15378"/>
        <dbReference type="ChEBI" id="CHEBI:15379"/>
        <dbReference type="ChEBI" id="CHEBI:29033"/>
        <dbReference type="ChEBI" id="CHEBI:29034"/>
        <dbReference type="EC" id="7.1.1.9"/>
    </reaction>
</comment>
<dbReference type="InterPro" id="IPR008972">
    <property type="entry name" value="Cupredoxin"/>
</dbReference>
<dbReference type="GO" id="GO:0016491">
    <property type="term" value="F:oxidoreductase activity"/>
    <property type="evidence" value="ECO:0007669"/>
    <property type="project" value="InterPro"/>
</dbReference>
<dbReference type="PANTHER" id="PTHR22888:SF9">
    <property type="entry name" value="CYTOCHROME C OXIDASE SUBUNIT 2"/>
    <property type="match status" value="1"/>
</dbReference>
<dbReference type="SUPFAM" id="SSF81464">
    <property type="entry name" value="Cytochrome c oxidase subunit II-like, transmembrane region"/>
    <property type="match status" value="1"/>
</dbReference>
<dbReference type="EC" id="7.1.1.9" evidence="15"/>
<dbReference type="FunFam" id="2.60.40.420:FF:000001">
    <property type="entry name" value="Cytochrome c oxidase subunit 2"/>
    <property type="match status" value="1"/>
</dbReference>
<dbReference type="CDD" id="cd13912">
    <property type="entry name" value="CcO_II_C"/>
    <property type="match status" value="1"/>
</dbReference>
<evidence type="ECO:0000259" key="20">
    <source>
        <dbReference type="PROSITE" id="PS50999"/>
    </source>
</evidence>
<comment type="function">
    <text evidence="12 15">Subunits I and II form the functional core of the enzyme complex. Electrons originating in cytochrome c are transferred via heme a and Cu(A) to the binuclear center formed by heme a3 and Cu(B).</text>
</comment>
<keyword evidence="7" id="KW-1278">Translocase</keyword>
<dbReference type="InterPro" id="IPR001505">
    <property type="entry name" value="Copper_CuA"/>
</dbReference>
<keyword evidence="18" id="KW-0732">Signal</keyword>
<dbReference type="PRINTS" id="PR01166">
    <property type="entry name" value="CYCOXIDASEII"/>
</dbReference>
<evidence type="ECO:0000256" key="3">
    <source>
        <dbReference type="ARBA" id="ARBA00022448"/>
    </source>
</evidence>
<evidence type="ECO:0000256" key="12">
    <source>
        <dbReference type="ARBA" id="ARBA00024688"/>
    </source>
</evidence>
<dbReference type="Pfam" id="PF00116">
    <property type="entry name" value="COX2"/>
    <property type="match status" value="1"/>
</dbReference>
<dbReference type="Gene3D" id="1.10.287.90">
    <property type="match status" value="1"/>
</dbReference>
<dbReference type="InterPro" id="IPR014222">
    <property type="entry name" value="Cyt_c_oxidase_su2"/>
</dbReference>
<feature type="transmembrane region" description="Helical" evidence="17">
    <location>
        <begin position="100"/>
        <end position="118"/>
    </location>
</feature>
<evidence type="ECO:0000256" key="4">
    <source>
        <dbReference type="ARBA" id="ARBA00022660"/>
    </source>
</evidence>
<dbReference type="InterPro" id="IPR034210">
    <property type="entry name" value="CcO_II_C"/>
</dbReference>
<dbReference type="GO" id="GO:0042773">
    <property type="term" value="P:ATP synthesis coupled electron transport"/>
    <property type="evidence" value="ECO:0007669"/>
    <property type="project" value="TreeGrafter"/>
</dbReference>
<dbReference type="PROSITE" id="PS00078">
    <property type="entry name" value="COX2"/>
    <property type="match status" value="1"/>
</dbReference>
<dbReference type="Gene3D" id="2.60.40.420">
    <property type="entry name" value="Cupredoxins - blue copper proteins"/>
    <property type="match status" value="1"/>
</dbReference>
<dbReference type="PROSITE" id="PS50857">
    <property type="entry name" value="COX2_CUA"/>
    <property type="match status" value="1"/>
</dbReference>
<evidence type="ECO:0000256" key="18">
    <source>
        <dbReference type="SAM" id="SignalP"/>
    </source>
</evidence>
<evidence type="ECO:0000256" key="6">
    <source>
        <dbReference type="ARBA" id="ARBA00022723"/>
    </source>
</evidence>
<proteinExistence type="inferred from homology"/>
<dbReference type="GO" id="GO:0004129">
    <property type="term" value="F:cytochrome-c oxidase activity"/>
    <property type="evidence" value="ECO:0007669"/>
    <property type="project" value="UniProtKB-EC"/>
</dbReference>
<evidence type="ECO:0000256" key="15">
    <source>
        <dbReference type="RuleBase" id="RU004024"/>
    </source>
</evidence>
<feature type="signal peptide" evidence="18">
    <location>
        <begin position="1"/>
        <end position="29"/>
    </location>
</feature>
<keyword evidence="9 17" id="KW-1133">Transmembrane helix</keyword>
<keyword evidence="10 15" id="KW-0186">Copper</keyword>
<evidence type="ECO:0000256" key="16">
    <source>
        <dbReference type="SAM" id="MobiDB-lite"/>
    </source>
</evidence>
<dbReference type="InterPro" id="IPR002429">
    <property type="entry name" value="CcO_II-like_C"/>
</dbReference>
<dbReference type="HOGENOM" id="CLU_036876_2_1_6"/>
<dbReference type="PROSITE" id="PS50999">
    <property type="entry name" value="COX2_TM"/>
    <property type="match status" value="1"/>
</dbReference>
<dbReference type="SUPFAM" id="SSF49503">
    <property type="entry name" value="Cupredoxins"/>
    <property type="match status" value="1"/>
</dbReference>
<evidence type="ECO:0000256" key="13">
    <source>
        <dbReference type="ARBA" id="ARBA00047816"/>
    </source>
</evidence>
<evidence type="ECO:0000256" key="11">
    <source>
        <dbReference type="ARBA" id="ARBA00023136"/>
    </source>
</evidence>
<evidence type="ECO:0000259" key="19">
    <source>
        <dbReference type="PROSITE" id="PS50857"/>
    </source>
</evidence>
<comment type="similarity">
    <text evidence="2 14">Belongs to the cytochrome c oxidase subunit 2 family.</text>
</comment>
<reference evidence="21 22" key="1">
    <citation type="journal article" date="2005" name="Genome Res.">
        <title>Comparative and functional genomic analyses of the pathogenicity of phytopathogen Xanthomonas campestris pv. campestris.</title>
        <authorList>
            <person name="Qian W."/>
            <person name="Jia Y."/>
            <person name="Ren S.X."/>
            <person name="He Y.Q."/>
            <person name="Feng J.X."/>
            <person name="Lu L.F."/>
            <person name="Sun Q."/>
            <person name="Ying G."/>
            <person name="Tang D.J."/>
            <person name="Tang H."/>
            <person name="Wu W."/>
            <person name="Hao P."/>
            <person name="Wang L."/>
            <person name="Jiang B.L."/>
            <person name="Zeng S."/>
            <person name="Gu W.Y."/>
            <person name="Lu G."/>
            <person name="Rong L."/>
            <person name="Tian Y."/>
            <person name="Yao Z."/>
            <person name="Fu G."/>
            <person name="Chen B."/>
            <person name="Fang R."/>
            <person name="Qiang B."/>
            <person name="Chen Z."/>
            <person name="Zhao G.P."/>
            <person name="Tang J.L."/>
            <person name="He C."/>
        </authorList>
    </citation>
    <scope>NUCLEOTIDE SEQUENCE [LARGE SCALE GENOMIC DNA]</scope>
    <source>
        <strain evidence="21 22">8004</strain>
    </source>
</reference>
<evidence type="ECO:0000256" key="2">
    <source>
        <dbReference type="ARBA" id="ARBA00007866"/>
    </source>
</evidence>
<evidence type="ECO:0000256" key="10">
    <source>
        <dbReference type="ARBA" id="ARBA00023008"/>
    </source>
</evidence>
<keyword evidence="6 15" id="KW-0479">Metal-binding</keyword>
<evidence type="ECO:0000256" key="7">
    <source>
        <dbReference type="ARBA" id="ARBA00022967"/>
    </source>
</evidence>
<dbReference type="PANTHER" id="PTHR22888">
    <property type="entry name" value="CYTOCHROME C OXIDASE, SUBUNIT II"/>
    <property type="match status" value="1"/>
</dbReference>
<dbReference type="GO" id="GO:0005507">
    <property type="term" value="F:copper ion binding"/>
    <property type="evidence" value="ECO:0007669"/>
    <property type="project" value="InterPro"/>
</dbReference>
<gene>
    <name evidence="21" type="ordered locus">XC_3905</name>
</gene>
<comment type="cofactor">
    <cofactor evidence="15">
        <name>Cu cation</name>
        <dbReference type="ChEBI" id="CHEBI:23378"/>
    </cofactor>
    <text evidence="15">Binds a copper A center.</text>
</comment>
<evidence type="ECO:0000313" key="21">
    <source>
        <dbReference type="EMBL" id="AAY50945.1"/>
    </source>
</evidence>
<dbReference type="GO" id="GO:0005886">
    <property type="term" value="C:plasma membrane"/>
    <property type="evidence" value="ECO:0007669"/>
    <property type="project" value="UniProtKB-SubCell"/>
</dbReference>
<feature type="region of interest" description="Disordered" evidence="16">
    <location>
        <begin position="281"/>
        <end position="327"/>
    </location>
</feature>
<organism evidence="21 22">
    <name type="scientific">Xanthomonas campestris pv. campestris (strain 8004)</name>
    <dbReference type="NCBI Taxonomy" id="314565"/>
    <lineage>
        <taxon>Bacteria</taxon>
        <taxon>Pseudomonadati</taxon>
        <taxon>Pseudomonadota</taxon>
        <taxon>Gammaproteobacteria</taxon>
        <taxon>Lysobacterales</taxon>
        <taxon>Lysobacteraceae</taxon>
        <taxon>Xanthomonas</taxon>
    </lineage>
</organism>
<dbReference type="EMBL" id="CP000050">
    <property type="protein sequence ID" value="AAY50945.1"/>
    <property type="molecule type" value="Genomic_DNA"/>
</dbReference>
<evidence type="ECO:0000256" key="9">
    <source>
        <dbReference type="ARBA" id="ARBA00022989"/>
    </source>
</evidence>
<protein>
    <recommendedName>
        <fullName evidence="15">Cytochrome c oxidase subunit 2</fullName>
        <ecNumber evidence="15">7.1.1.9</ecNumber>
    </recommendedName>
</protein>
<keyword evidence="3 14" id="KW-0813">Transport</keyword>
<dbReference type="KEGG" id="xcb:XC_3905"/>
<feature type="domain" description="Cytochrome oxidase subunit II transmembrane region profile" evidence="20">
    <location>
        <begin position="33"/>
        <end position="128"/>
    </location>
</feature>
<feature type="transmembrane region" description="Helical" evidence="17">
    <location>
        <begin position="58"/>
        <end position="79"/>
    </location>
</feature>
<dbReference type="FunFam" id="1.10.287.90:FF:000009">
    <property type="entry name" value="Cytochrome c oxidase subunit 2"/>
    <property type="match status" value="1"/>
</dbReference>
<evidence type="ECO:0000256" key="5">
    <source>
        <dbReference type="ARBA" id="ARBA00022692"/>
    </source>
</evidence>
<dbReference type="InterPro" id="IPR036257">
    <property type="entry name" value="Cyt_c_oxidase_su2_TM_sf"/>
</dbReference>
<feature type="chain" id="PRO_5002601241" description="Cytochrome c oxidase subunit 2" evidence="18">
    <location>
        <begin position="30"/>
        <end position="327"/>
    </location>
</feature>
<feature type="domain" description="Cytochrome oxidase subunit II copper A binding" evidence="19">
    <location>
        <begin position="129"/>
        <end position="271"/>
    </location>
</feature>
<dbReference type="InterPro" id="IPR045187">
    <property type="entry name" value="CcO_II"/>
</dbReference>
<sequence>MTQRSSWNATYMKCGSAVLALAGAPSAWAQSADPKEWQLNMGRGVTQTARMAYEAHMVALWVCVVIGALVFGAMGYAIFKFRKSKGAVAAQFSHNTKAEVLWTVIPVLVLIAMAWPATAKLIAMYDTRESEMTVKVTGYQWMWKYEYLGQGVEFTSRLARESDRIRQSGERPTAASQPHYLLDVDNRLVLPVDTKIRFVITADDVIHAWWVPALGWKQDAIPGIVNEAWTNIEKPGVYRGQCAELCGKDHGFMPIVVEALPKAEFQRWLASRRSAAGVPAAAPAATPTAPAAPTAPAMPADAPGAAAPSAEATQAAGTASAAPSAAL</sequence>
<dbReference type="Proteomes" id="UP000000420">
    <property type="component" value="Chromosome"/>
</dbReference>
<evidence type="ECO:0000313" key="22">
    <source>
        <dbReference type="Proteomes" id="UP000000420"/>
    </source>
</evidence>
<keyword evidence="11 17" id="KW-0472">Membrane</keyword>
<evidence type="ECO:0000256" key="8">
    <source>
        <dbReference type="ARBA" id="ARBA00022982"/>
    </source>
</evidence>
<dbReference type="Pfam" id="PF02790">
    <property type="entry name" value="COX2_TM"/>
    <property type="match status" value="1"/>
</dbReference>
<comment type="subcellular location">
    <subcellularLocation>
        <location evidence="14">Cell membrane</location>
        <topology evidence="14">Multi-pass membrane protein</topology>
    </subcellularLocation>
    <subcellularLocation>
        <location evidence="1">Membrane</location>
        <topology evidence="1">Multi-pass membrane protein</topology>
    </subcellularLocation>
</comment>
<keyword evidence="4 14" id="KW-0679">Respiratory chain</keyword>
<accession>A0A0H2XDG2</accession>
<dbReference type="NCBIfam" id="TIGR02866">
    <property type="entry name" value="CoxB"/>
    <property type="match status" value="1"/>
</dbReference>
<dbReference type="InterPro" id="IPR011759">
    <property type="entry name" value="Cyt_c_oxidase_su2_TM_dom"/>
</dbReference>
<name>A0A0H2XDG2_XANC8</name>
<dbReference type="AlphaFoldDB" id="A0A0H2XDG2"/>
<evidence type="ECO:0000256" key="1">
    <source>
        <dbReference type="ARBA" id="ARBA00004141"/>
    </source>
</evidence>
<dbReference type="RefSeq" id="WP_011038913.1">
    <property type="nucleotide sequence ID" value="NC_007086.1"/>
</dbReference>
<evidence type="ECO:0000256" key="14">
    <source>
        <dbReference type="RuleBase" id="RU000456"/>
    </source>
</evidence>